<feature type="non-terminal residue" evidence="1">
    <location>
        <position position="1"/>
    </location>
</feature>
<evidence type="ECO:0000313" key="2">
    <source>
        <dbReference type="Proteomes" id="UP000437068"/>
    </source>
</evidence>
<organism evidence="1 2">
    <name type="scientific">Phytophthora fragariae</name>
    <dbReference type="NCBI Taxonomy" id="53985"/>
    <lineage>
        <taxon>Eukaryota</taxon>
        <taxon>Sar</taxon>
        <taxon>Stramenopiles</taxon>
        <taxon>Oomycota</taxon>
        <taxon>Peronosporomycetes</taxon>
        <taxon>Peronosporales</taxon>
        <taxon>Peronosporaceae</taxon>
        <taxon>Phytophthora</taxon>
    </lineage>
</organism>
<comment type="caution">
    <text evidence="1">The sequence shown here is derived from an EMBL/GenBank/DDBJ whole genome shotgun (WGS) entry which is preliminary data.</text>
</comment>
<name>A0A6A4AL09_9STRA</name>
<sequence length="59" mass="6402">QGLFSVIMCHEGANVVGSVSPASRTETSCLTRLTFHVQAQRRDDTPLKSTHSPSTRCCP</sequence>
<dbReference type="AlphaFoldDB" id="A0A6A4AL09"/>
<dbReference type="Proteomes" id="UP000437068">
    <property type="component" value="Unassembled WGS sequence"/>
</dbReference>
<reference evidence="1 2" key="1">
    <citation type="submission" date="2018-08" db="EMBL/GenBank/DDBJ databases">
        <title>Genomic investigation of the strawberry pathogen Phytophthora fragariae indicates pathogenicity is determined by transcriptional variation in three key races.</title>
        <authorList>
            <person name="Adams T.M."/>
            <person name="Armitage A.D."/>
            <person name="Sobczyk M.K."/>
            <person name="Bates H.J."/>
            <person name="Dunwell J.M."/>
            <person name="Nellist C.F."/>
            <person name="Harrison R.J."/>
        </authorList>
    </citation>
    <scope>NUCLEOTIDE SEQUENCE [LARGE SCALE GENOMIC DNA]</scope>
    <source>
        <strain evidence="1 2">A4</strain>
    </source>
</reference>
<evidence type="ECO:0000313" key="1">
    <source>
        <dbReference type="EMBL" id="KAE9258935.1"/>
    </source>
</evidence>
<gene>
    <name evidence="1" type="ORF">PF001_g33195</name>
</gene>
<accession>A0A6A4AL09</accession>
<protein>
    <submittedName>
        <fullName evidence="1">Uncharacterized protein</fullName>
    </submittedName>
</protein>
<dbReference type="EMBL" id="QXGE01011402">
    <property type="protein sequence ID" value="KAE9258935.1"/>
    <property type="molecule type" value="Genomic_DNA"/>
</dbReference>
<proteinExistence type="predicted"/>